<protein>
    <recommendedName>
        <fullName evidence="1">Reverse transcriptase zinc-binding domain-containing protein</fullName>
    </recommendedName>
</protein>
<dbReference type="Proteomes" id="UP000821837">
    <property type="component" value="Chromosome 3"/>
</dbReference>
<dbReference type="Pfam" id="PF13966">
    <property type="entry name" value="zf-RVT"/>
    <property type="match status" value="1"/>
</dbReference>
<evidence type="ECO:0000259" key="1">
    <source>
        <dbReference type="Pfam" id="PF13966"/>
    </source>
</evidence>
<accession>A0A9D4Q4B0</accession>
<evidence type="ECO:0000313" key="2">
    <source>
        <dbReference type="EMBL" id="KAH7963787.1"/>
    </source>
</evidence>
<evidence type="ECO:0000313" key="3">
    <source>
        <dbReference type="Proteomes" id="UP000821837"/>
    </source>
</evidence>
<gene>
    <name evidence="2" type="ORF">HPB52_022897</name>
</gene>
<reference evidence="2" key="1">
    <citation type="journal article" date="2020" name="Cell">
        <title>Large-Scale Comparative Analyses of Tick Genomes Elucidate Their Genetic Diversity and Vector Capacities.</title>
        <authorList>
            <consortium name="Tick Genome and Microbiome Consortium (TIGMIC)"/>
            <person name="Jia N."/>
            <person name="Wang J."/>
            <person name="Shi W."/>
            <person name="Du L."/>
            <person name="Sun Y."/>
            <person name="Zhan W."/>
            <person name="Jiang J.F."/>
            <person name="Wang Q."/>
            <person name="Zhang B."/>
            <person name="Ji P."/>
            <person name="Bell-Sakyi L."/>
            <person name="Cui X.M."/>
            <person name="Yuan T.T."/>
            <person name="Jiang B.G."/>
            <person name="Yang W.F."/>
            <person name="Lam T.T."/>
            <person name="Chang Q.C."/>
            <person name="Ding S.J."/>
            <person name="Wang X.J."/>
            <person name="Zhu J.G."/>
            <person name="Ruan X.D."/>
            <person name="Zhao L."/>
            <person name="Wei J.T."/>
            <person name="Ye R.Z."/>
            <person name="Que T.C."/>
            <person name="Du C.H."/>
            <person name="Zhou Y.H."/>
            <person name="Cheng J.X."/>
            <person name="Dai P.F."/>
            <person name="Guo W.B."/>
            <person name="Han X.H."/>
            <person name="Huang E.J."/>
            <person name="Li L.F."/>
            <person name="Wei W."/>
            <person name="Gao Y.C."/>
            <person name="Liu J.Z."/>
            <person name="Shao H.Z."/>
            <person name="Wang X."/>
            <person name="Wang C.C."/>
            <person name="Yang T.C."/>
            <person name="Huo Q.B."/>
            <person name="Li W."/>
            <person name="Chen H.Y."/>
            <person name="Chen S.E."/>
            <person name="Zhou L.G."/>
            <person name="Ni X.B."/>
            <person name="Tian J.H."/>
            <person name="Sheng Y."/>
            <person name="Liu T."/>
            <person name="Pan Y.S."/>
            <person name="Xia L.Y."/>
            <person name="Li J."/>
            <person name="Zhao F."/>
            <person name="Cao W.C."/>
        </authorList>
    </citation>
    <scope>NUCLEOTIDE SEQUENCE</scope>
    <source>
        <strain evidence="2">Rsan-2018</strain>
    </source>
</reference>
<sequence>MFVDAERYVGPLAESPSTFYKAAANTRRMLETENADVDKDPPARIVEELTSCQLSDDDRRTAESRKKKAKQSRGLAREVHDFTWKKNWDVLPSRERLHSYGVVPPARCPNCRADESAKHALLECPAAKPVWRLVAKDFKIRPPPPLHRNRGAFARLVIACTLFIIWKRRCLAEVKNKPVRAAYPAVSRIRRLVWRHLSEQLEASGEEMFLRRWHTKFFIIKDEKLCFPISPF</sequence>
<dbReference type="AlphaFoldDB" id="A0A9D4Q4B0"/>
<reference evidence="2" key="2">
    <citation type="submission" date="2021-09" db="EMBL/GenBank/DDBJ databases">
        <authorList>
            <person name="Jia N."/>
            <person name="Wang J."/>
            <person name="Shi W."/>
            <person name="Du L."/>
            <person name="Sun Y."/>
            <person name="Zhan W."/>
            <person name="Jiang J."/>
            <person name="Wang Q."/>
            <person name="Zhang B."/>
            <person name="Ji P."/>
            <person name="Sakyi L.B."/>
            <person name="Cui X."/>
            <person name="Yuan T."/>
            <person name="Jiang B."/>
            <person name="Yang W."/>
            <person name="Lam T.T.-Y."/>
            <person name="Chang Q."/>
            <person name="Ding S."/>
            <person name="Wang X."/>
            <person name="Zhu J."/>
            <person name="Ruan X."/>
            <person name="Zhao L."/>
            <person name="Wei J."/>
            <person name="Que T."/>
            <person name="Du C."/>
            <person name="Cheng J."/>
            <person name="Dai P."/>
            <person name="Han X."/>
            <person name="Huang E."/>
            <person name="Gao Y."/>
            <person name="Liu J."/>
            <person name="Shao H."/>
            <person name="Ye R."/>
            <person name="Li L."/>
            <person name="Wei W."/>
            <person name="Wang X."/>
            <person name="Wang C."/>
            <person name="Huo Q."/>
            <person name="Li W."/>
            <person name="Guo W."/>
            <person name="Chen H."/>
            <person name="Chen S."/>
            <person name="Zhou L."/>
            <person name="Zhou L."/>
            <person name="Ni X."/>
            <person name="Tian J."/>
            <person name="Zhou Y."/>
            <person name="Sheng Y."/>
            <person name="Liu T."/>
            <person name="Pan Y."/>
            <person name="Xia L."/>
            <person name="Li J."/>
            <person name="Zhao F."/>
            <person name="Cao W."/>
        </authorList>
    </citation>
    <scope>NUCLEOTIDE SEQUENCE</scope>
    <source>
        <strain evidence="2">Rsan-2018</strain>
        <tissue evidence="2">Larvae</tissue>
    </source>
</reference>
<name>A0A9D4Q4B0_RHISA</name>
<organism evidence="2 3">
    <name type="scientific">Rhipicephalus sanguineus</name>
    <name type="common">Brown dog tick</name>
    <name type="synonym">Ixodes sanguineus</name>
    <dbReference type="NCBI Taxonomy" id="34632"/>
    <lineage>
        <taxon>Eukaryota</taxon>
        <taxon>Metazoa</taxon>
        <taxon>Ecdysozoa</taxon>
        <taxon>Arthropoda</taxon>
        <taxon>Chelicerata</taxon>
        <taxon>Arachnida</taxon>
        <taxon>Acari</taxon>
        <taxon>Parasitiformes</taxon>
        <taxon>Ixodida</taxon>
        <taxon>Ixodoidea</taxon>
        <taxon>Ixodidae</taxon>
        <taxon>Rhipicephalinae</taxon>
        <taxon>Rhipicephalus</taxon>
        <taxon>Rhipicephalus</taxon>
    </lineage>
</organism>
<dbReference type="EMBL" id="JABSTV010001249">
    <property type="protein sequence ID" value="KAH7963787.1"/>
    <property type="molecule type" value="Genomic_DNA"/>
</dbReference>
<dbReference type="InterPro" id="IPR026960">
    <property type="entry name" value="RVT-Znf"/>
</dbReference>
<comment type="caution">
    <text evidence="2">The sequence shown here is derived from an EMBL/GenBank/DDBJ whole genome shotgun (WGS) entry which is preliminary data.</text>
</comment>
<proteinExistence type="predicted"/>
<feature type="domain" description="Reverse transcriptase zinc-binding" evidence="1">
    <location>
        <begin position="78"/>
        <end position="131"/>
    </location>
</feature>
<keyword evidence="3" id="KW-1185">Reference proteome</keyword>